<protein>
    <submittedName>
        <fullName evidence="3">FabG protein</fullName>
    </submittedName>
</protein>
<dbReference type="STRING" id="221988.MS2175"/>
<dbReference type="PANTHER" id="PTHR24320">
    <property type="entry name" value="RETINOL DEHYDROGENASE"/>
    <property type="match status" value="1"/>
</dbReference>
<dbReference type="SUPFAM" id="SSF51735">
    <property type="entry name" value="NAD(P)-binding Rossmann-fold domains"/>
    <property type="match status" value="1"/>
</dbReference>
<dbReference type="Proteomes" id="UP000000607">
    <property type="component" value="Chromosome"/>
</dbReference>
<evidence type="ECO:0000256" key="1">
    <source>
        <dbReference type="ARBA" id="ARBA00006484"/>
    </source>
</evidence>
<evidence type="ECO:0000313" key="4">
    <source>
        <dbReference type="Proteomes" id="UP000000607"/>
    </source>
</evidence>
<reference evidence="3 4" key="1">
    <citation type="journal article" date="2004" name="Nat. Biotechnol.">
        <title>The genome sequence of the capnophilic rumen bacterium Mannheimia succiniciproducens.</title>
        <authorList>
            <person name="Hong S.H."/>
            <person name="Kim J.S."/>
            <person name="Lee S.Y."/>
            <person name="In Y.H."/>
            <person name="Choi S.S."/>
            <person name="Rih J.-K."/>
            <person name="Kim C.H."/>
            <person name="Jeong H."/>
            <person name="Hur C.G."/>
            <person name="Kim J.J."/>
        </authorList>
    </citation>
    <scope>NUCLEOTIDE SEQUENCE [LARGE SCALE GENOMIC DNA]</scope>
    <source>
        <strain evidence="4">KCTC 0769BP / MBEL55E</strain>
    </source>
</reference>
<dbReference type="EMBL" id="AE016827">
    <property type="protein sequence ID" value="AAU38782.1"/>
    <property type="molecule type" value="Genomic_DNA"/>
</dbReference>
<dbReference type="AlphaFoldDB" id="Q65QH8"/>
<dbReference type="Gene3D" id="3.40.50.720">
    <property type="entry name" value="NAD(P)-binding Rossmann-like Domain"/>
    <property type="match status" value="1"/>
</dbReference>
<evidence type="ECO:0000256" key="2">
    <source>
        <dbReference type="ARBA" id="ARBA00023002"/>
    </source>
</evidence>
<organism evidence="3 4">
    <name type="scientific">Mannheimia succiniciproducens (strain KCTC 0769BP / MBEL55E)</name>
    <dbReference type="NCBI Taxonomy" id="221988"/>
    <lineage>
        <taxon>Bacteria</taxon>
        <taxon>Pseudomonadati</taxon>
        <taxon>Pseudomonadota</taxon>
        <taxon>Gammaproteobacteria</taxon>
        <taxon>Pasteurellales</taxon>
        <taxon>Pasteurellaceae</taxon>
        <taxon>Basfia</taxon>
    </lineage>
</organism>
<keyword evidence="4" id="KW-1185">Reference proteome</keyword>
<dbReference type="eggNOG" id="COG1028">
    <property type="taxonomic scope" value="Bacteria"/>
</dbReference>
<proteinExistence type="inferred from homology"/>
<evidence type="ECO:0000313" key="3">
    <source>
        <dbReference type="EMBL" id="AAU38782.1"/>
    </source>
</evidence>
<name>Q65QH8_MANSM</name>
<dbReference type="Pfam" id="PF00106">
    <property type="entry name" value="adh_short"/>
    <property type="match status" value="1"/>
</dbReference>
<dbReference type="PANTHER" id="PTHR24320:SF274">
    <property type="entry name" value="CHAIN DEHYDROGENASE, PUTATIVE (AFU_ORTHOLOGUE AFUA_4G00440)-RELATED"/>
    <property type="match status" value="1"/>
</dbReference>
<comment type="similarity">
    <text evidence="1">Belongs to the short-chain dehydrogenases/reductases (SDR) family.</text>
</comment>
<dbReference type="KEGG" id="msu:MS2175"/>
<dbReference type="HOGENOM" id="CLU_010194_44_5_6"/>
<dbReference type="PRINTS" id="PR00081">
    <property type="entry name" value="GDHRDH"/>
</dbReference>
<accession>Q65QH8</accession>
<gene>
    <name evidence="3" type="primary">fabG</name>
    <name evidence="3" type="ordered locus">MS2175</name>
</gene>
<dbReference type="GO" id="GO:0016491">
    <property type="term" value="F:oxidoreductase activity"/>
    <property type="evidence" value="ECO:0007669"/>
    <property type="project" value="UniProtKB-KW"/>
</dbReference>
<keyword evidence="2" id="KW-0560">Oxidoreductase</keyword>
<dbReference type="InterPro" id="IPR036291">
    <property type="entry name" value="NAD(P)-bd_dom_sf"/>
</dbReference>
<dbReference type="InterPro" id="IPR002347">
    <property type="entry name" value="SDR_fam"/>
</dbReference>
<sequence>MFKKIILTLFSGLIFTEVTMAQTKYGVGSYNTEEVAAEMEYIEKHIRPLNPKPTKRIFITGSSAGIGELTAKMLLAKGYEVVAHARDAKRAADVKRDLPEIKHVVIGDLAKPDEVDKIADQVNALGRFDVIIHNAGVYRGENIFQINLLAPYVLTAKITQPQTLIYVSSNMHNGGELRLDAFNAGNVGYSDSKLQLLTLAKSLAVRWSKVRVNAMHPGWVGTKMSGGSAPDPLRQAYETLVWLAEGTDPAAQTSGGYFFNKQPDSHYRRDSEDSAQQAVLWQALEKITGVKLPE</sequence>